<dbReference type="InterPro" id="IPR027417">
    <property type="entry name" value="P-loop_NTPase"/>
</dbReference>
<dbReference type="GO" id="GO:0000155">
    <property type="term" value="F:phosphorelay sensor kinase activity"/>
    <property type="evidence" value="ECO:0007669"/>
    <property type="project" value="InterPro"/>
</dbReference>
<dbReference type="EMBL" id="JAHVKP010000001">
    <property type="protein sequence ID" value="MBY6218393.1"/>
    <property type="molecule type" value="Genomic_DNA"/>
</dbReference>
<dbReference type="InterPro" id="IPR011104">
    <property type="entry name" value="Hpr_kin/Pase_C"/>
</dbReference>
<keyword evidence="2" id="KW-0418">Kinase</keyword>
<evidence type="ECO:0000313" key="3">
    <source>
        <dbReference type="Proteomes" id="UP000824927"/>
    </source>
</evidence>
<dbReference type="GO" id="GO:0006109">
    <property type="term" value="P:regulation of carbohydrate metabolic process"/>
    <property type="evidence" value="ECO:0007669"/>
    <property type="project" value="InterPro"/>
</dbReference>
<organism evidence="2 3">
    <name type="scientific">Qipengyuania aquimaris</name>
    <dbReference type="NCBI Taxonomy" id="255984"/>
    <lineage>
        <taxon>Bacteria</taxon>
        <taxon>Pseudomonadati</taxon>
        <taxon>Pseudomonadota</taxon>
        <taxon>Alphaproteobacteria</taxon>
        <taxon>Sphingomonadales</taxon>
        <taxon>Erythrobacteraceae</taxon>
        <taxon>Qipengyuania</taxon>
    </lineage>
</organism>
<reference evidence="2" key="1">
    <citation type="submission" date="2021-06" db="EMBL/GenBank/DDBJ databases">
        <title>50 bacteria genomes isolated from Dapeng, Shenzhen, China.</title>
        <authorList>
            <person name="Zheng W."/>
            <person name="Yu S."/>
            <person name="Huang Y."/>
        </authorList>
    </citation>
    <scope>NUCLEOTIDE SEQUENCE</scope>
    <source>
        <strain evidence="2">DP4N28-2</strain>
    </source>
</reference>
<comment type="caution">
    <text evidence="2">The sequence shown here is derived from an EMBL/GenBank/DDBJ whole genome shotgun (WGS) entry which is preliminary data.</text>
</comment>
<sequence>MKLVIPNVTAVAIDGRALLIAGEPGLGKSSLALALIDRGATLIGDDGIRIVEEDGFPHAHPPMTTEGLIEVRNVGLVKLPTTSAPVALALQLTEKKAPRYPTEIPHTDIRGTSIPVLMFRAGDMTQALRAEYALEKHGLPVGK</sequence>
<evidence type="ECO:0000313" key="2">
    <source>
        <dbReference type="EMBL" id="MBY6218393.1"/>
    </source>
</evidence>
<dbReference type="RefSeq" id="WP_221552790.1">
    <property type="nucleotide sequence ID" value="NZ_CP095080.1"/>
</dbReference>
<proteinExistence type="predicted"/>
<dbReference type="Gene3D" id="3.40.50.300">
    <property type="entry name" value="P-loop containing nucleotide triphosphate hydrolases"/>
    <property type="match status" value="1"/>
</dbReference>
<dbReference type="AlphaFoldDB" id="A0A9Q3XCN0"/>
<keyword evidence="2" id="KW-0808">Transferase</keyword>
<name>A0A9Q3XCN0_9SPHN</name>
<dbReference type="GO" id="GO:0005524">
    <property type="term" value="F:ATP binding"/>
    <property type="evidence" value="ECO:0007669"/>
    <property type="project" value="InterPro"/>
</dbReference>
<protein>
    <submittedName>
        <fullName evidence="2">Serine kinase</fullName>
    </submittedName>
</protein>
<gene>
    <name evidence="2" type="ORF">KUV31_08560</name>
</gene>
<feature type="domain" description="HPr kinase/phosphorylase C-terminal" evidence="1">
    <location>
        <begin position="11"/>
        <end position="79"/>
    </location>
</feature>
<dbReference type="SUPFAM" id="SSF53795">
    <property type="entry name" value="PEP carboxykinase-like"/>
    <property type="match status" value="1"/>
</dbReference>
<evidence type="ECO:0000259" key="1">
    <source>
        <dbReference type="Pfam" id="PF07475"/>
    </source>
</evidence>
<dbReference type="Pfam" id="PF07475">
    <property type="entry name" value="Hpr_kinase_C"/>
    <property type="match status" value="1"/>
</dbReference>
<accession>A0A9Q3XCN0</accession>
<dbReference type="Proteomes" id="UP000824927">
    <property type="component" value="Unassembled WGS sequence"/>
</dbReference>